<comment type="caution">
    <text evidence="1">The sequence shown here is derived from an EMBL/GenBank/DDBJ whole genome shotgun (WGS) entry which is preliminary data.</text>
</comment>
<dbReference type="RefSeq" id="WP_186773592.1">
    <property type="nucleotide sequence ID" value="NZ_JACOMF010000086.1"/>
</dbReference>
<dbReference type="AlphaFoldDB" id="A0A9X0UFK1"/>
<gene>
    <name evidence="1" type="ORF">H7965_26715</name>
</gene>
<accession>A0A9X0UFK1</accession>
<keyword evidence="2" id="KW-1185">Reference proteome</keyword>
<dbReference type="Proteomes" id="UP000600101">
    <property type="component" value="Unassembled WGS sequence"/>
</dbReference>
<protein>
    <submittedName>
        <fullName evidence="1">Uncharacterized protein</fullName>
    </submittedName>
</protein>
<organism evidence="1 2">
    <name type="scientific">Siccirubricoccus deserti</name>
    <dbReference type="NCBI Taxonomy" id="2013562"/>
    <lineage>
        <taxon>Bacteria</taxon>
        <taxon>Pseudomonadati</taxon>
        <taxon>Pseudomonadota</taxon>
        <taxon>Alphaproteobacteria</taxon>
        <taxon>Acetobacterales</taxon>
        <taxon>Roseomonadaceae</taxon>
        <taxon>Siccirubricoccus</taxon>
    </lineage>
</organism>
<reference evidence="1" key="1">
    <citation type="submission" date="2020-08" db="EMBL/GenBank/DDBJ databases">
        <authorList>
            <person name="Hu Y."/>
            <person name="Nguyen S.V."/>
            <person name="Li F."/>
            <person name="Fanning S."/>
        </authorList>
    </citation>
    <scope>NUCLEOTIDE SEQUENCE</scope>
    <source>
        <strain evidence="1">SYSU D8009</strain>
    </source>
</reference>
<proteinExistence type="predicted"/>
<evidence type="ECO:0000313" key="2">
    <source>
        <dbReference type="Proteomes" id="UP000600101"/>
    </source>
</evidence>
<name>A0A9X0UFK1_9PROT</name>
<sequence>MNGPKLPPTTATSITATGEAIDWSDWHGITLAEIVDLLYTQVLETRGPGFLCAWRREDPESAPDDDLFKQPLLASFWIGFDAALPARPDNDVMHAPLAMYPLLQSTSDAVHRGWLRRLNRLEVQRAVWFAEAVEPMIVALQTGLVGAAGQQEPVEAFDQAAEPVPFPALDDRAWRLERAKSRFIVLAPDGNSVLAFRRATLAARRASTPTAAPQLEIYRTGMPGHPTSKHLVIGEFRRRAAEGQLEATVTAEAKLLAEWLGREHPRAARATHRTIENQIRGEYRRRGIPTE</sequence>
<evidence type="ECO:0000313" key="1">
    <source>
        <dbReference type="EMBL" id="MBC4018852.1"/>
    </source>
</evidence>
<dbReference type="EMBL" id="JACOMF010000086">
    <property type="protein sequence ID" value="MBC4018852.1"/>
    <property type="molecule type" value="Genomic_DNA"/>
</dbReference>